<dbReference type="InterPro" id="IPR023996">
    <property type="entry name" value="TonB-dep_OMP_SusC/RagA"/>
</dbReference>
<evidence type="ECO:0000256" key="3">
    <source>
        <dbReference type="ARBA" id="ARBA00022452"/>
    </source>
</evidence>
<dbReference type="EMBL" id="FNCH01000042">
    <property type="protein sequence ID" value="SDH71342.1"/>
    <property type="molecule type" value="Genomic_DNA"/>
</dbReference>
<dbReference type="NCBIfam" id="TIGR04056">
    <property type="entry name" value="OMP_RagA_SusC"/>
    <property type="match status" value="1"/>
</dbReference>
<keyword evidence="2 8" id="KW-0813">Transport</keyword>
<evidence type="ECO:0000256" key="6">
    <source>
        <dbReference type="ARBA" id="ARBA00023136"/>
    </source>
</evidence>
<evidence type="ECO:0000256" key="8">
    <source>
        <dbReference type="PROSITE-ProRule" id="PRU01360"/>
    </source>
</evidence>
<comment type="similarity">
    <text evidence="8 9">Belongs to the TonB-dependent receptor family.</text>
</comment>
<dbReference type="RefSeq" id="WP_090505182.1">
    <property type="nucleotide sequence ID" value="NZ_FNCH01000042.1"/>
</dbReference>
<feature type="domain" description="TonB-dependent receptor-like beta-barrel" evidence="10">
    <location>
        <begin position="411"/>
        <end position="831"/>
    </location>
</feature>
<evidence type="ECO:0000256" key="2">
    <source>
        <dbReference type="ARBA" id="ARBA00022448"/>
    </source>
</evidence>
<keyword evidence="4 8" id="KW-0812">Transmembrane</keyword>
<feature type="domain" description="TonB-dependent receptor plug" evidence="11">
    <location>
        <begin position="121"/>
        <end position="223"/>
    </location>
</feature>
<dbReference type="SUPFAM" id="SSF49464">
    <property type="entry name" value="Carboxypeptidase regulatory domain-like"/>
    <property type="match status" value="1"/>
</dbReference>
<evidence type="ECO:0000259" key="11">
    <source>
        <dbReference type="Pfam" id="PF07715"/>
    </source>
</evidence>
<keyword evidence="6 8" id="KW-0472">Membrane</keyword>
<dbReference type="SUPFAM" id="SSF56935">
    <property type="entry name" value="Porins"/>
    <property type="match status" value="1"/>
</dbReference>
<keyword evidence="3 8" id="KW-1134">Transmembrane beta strand</keyword>
<dbReference type="Pfam" id="PF00593">
    <property type="entry name" value="TonB_dep_Rec_b-barrel"/>
    <property type="match status" value="1"/>
</dbReference>
<proteinExistence type="inferred from homology"/>
<evidence type="ECO:0000313" key="12">
    <source>
        <dbReference type="EMBL" id="SDH71342.1"/>
    </source>
</evidence>
<dbReference type="InterPro" id="IPR000531">
    <property type="entry name" value="Beta-barrel_TonB"/>
</dbReference>
<dbReference type="InterPro" id="IPR037066">
    <property type="entry name" value="Plug_dom_sf"/>
</dbReference>
<name>A0A1G8ENC0_9SPHI</name>
<evidence type="ECO:0000259" key="10">
    <source>
        <dbReference type="Pfam" id="PF00593"/>
    </source>
</evidence>
<dbReference type="Proteomes" id="UP000199643">
    <property type="component" value="Unassembled WGS sequence"/>
</dbReference>
<sequence length="1065" mass="117017">MRNIHILILLIGFCPLIAFGQESFSGKILSAADSTAVLSNIELTGADGLMRKMQTDAKGLFLLRLPAGAYRFVATAVGFKTYAVTITLPLTRAFVARLPPADNQLNEVTVSTGYQLLDRTRATGSFDKLDKARLDQQVGKNILDRLEAIGNGLTFDRTTSASGKFSIRGTSTIRGPRDPLIVVDDFPYAGDLANINPEDVESITVLKDAAAASIWGTRAGNGVIVITTKRGKKNTPLAVNFSGSIGFAQKPNLRYEQRISSADALDVEQFLFGKGYYTSQINSSQKPALTPFVELLILNAAGKLSTADLEQAKAGFAAHDVYDDFDRYIYKTGVNQQYALSLSGGGEKHAWLISSGYNHNVDNLDGANARQNMRLSNNFMLLRNLNLNTLFSYTGGKVTAGQPGIGGITSTTSLYPYAAFADANGTPLPITKNYRAAYLASPAVTQLLDWSYYPLLDNQYTDNVTRLTDLMASFDLGYKLPLGFKLSLKYNIEEQRTNREILQGLGSYYTRNLINSFAQVSAGGAVSYPIPIGAIMDRNEGRLRSEQYRGQLDFNRVWPSHRLDALVGVEWRKAQSTGVSGRMYGVDTDKLNTGSVDYTRTFPNSVTGSAAYIPDGNGLSQTANNYFSQFVNLAYTFKDAYTLSASARADASNLFGVATNDKWKPLWSAGLGWDITKMPFFKVGFIDQLKLRSTLGFSGNADPSMSGVNTIRYQVNSPYTQTPYAIFDKYANPELRWETVRMLNMGLDFSMFKARLSGSVEYYQKHASDLFGIYPIDYTTGVGTTILRNVAEIKGKGLDLQLNGLILQGSFTWGSTLNLSVYKDKVAKYYLPSVQGSNFLQANATVSGVEGLPVYSIFSYRWAGLDGATGEPMGFLNGQPSKAYSTIISGTKLTDLAFHGSALPRYFGNMVNDFGFKGFTLSVALSFKFGYYFRRKGIDYTNLFANGSGHADFGSRWKNPGDEQFTQVPSMPYPLSSSRESFYRFSEELIDKGDHIRIQYINLDYAVGKTLAKKIGLKTLNVFANLANVGIIYRANKHQLDPEYVTSSFNLPPGQTLAFGLRAGF</sequence>
<dbReference type="InterPro" id="IPR012910">
    <property type="entry name" value="Plug_dom"/>
</dbReference>
<dbReference type="InterPro" id="IPR023997">
    <property type="entry name" value="TonB-dep_OMP_SusC/RagA_CS"/>
</dbReference>
<dbReference type="AlphaFoldDB" id="A0A1G8ENC0"/>
<protein>
    <submittedName>
        <fullName evidence="12">TonB-linked outer membrane protein, SusC/RagA family</fullName>
    </submittedName>
</protein>
<dbReference type="InterPro" id="IPR008969">
    <property type="entry name" value="CarboxyPept-like_regulatory"/>
</dbReference>
<dbReference type="PROSITE" id="PS52016">
    <property type="entry name" value="TONB_DEPENDENT_REC_3"/>
    <property type="match status" value="1"/>
</dbReference>
<evidence type="ECO:0000256" key="7">
    <source>
        <dbReference type="ARBA" id="ARBA00023237"/>
    </source>
</evidence>
<evidence type="ECO:0000256" key="5">
    <source>
        <dbReference type="ARBA" id="ARBA00023077"/>
    </source>
</evidence>
<accession>A0A1G8ENC0</accession>
<dbReference type="OrthoDB" id="9768177at2"/>
<gene>
    <name evidence="12" type="ORF">SAMN05421827_1428</name>
</gene>
<dbReference type="NCBIfam" id="TIGR04057">
    <property type="entry name" value="SusC_RagA_signa"/>
    <property type="match status" value="1"/>
</dbReference>
<dbReference type="Gene3D" id="2.40.170.20">
    <property type="entry name" value="TonB-dependent receptor, beta-barrel domain"/>
    <property type="match status" value="1"/>
</dbReference>
<organism evidence="12 13">
    <name type="scientific">Pedobacter terrae</name>
    <dbReference type="NCBI Taxonomy" id="405671"/>
    <lineage>
        <taxon>Bacteria</taxon>
        <taxon>Pseudomonadati</taxon>
        <taxon>Bacteroidota</taxon>
        <taxon>Sphingobacteriia</taxon>
        <taxon>Sphingobacteriales</taxon>
        <taxon>Sphingobacteriaceae</taxon>
        <taxon>Pedobacter</taxon>
    </lineage>
</organism>
<evidence type="ECO:0000256" key="9">
    <source>
        <dbReference type="RuleBase" id="RU003357"/>
    </source>
</evidence>
<dbReference type="STRING" id="405671.SAMN05421827_1428"/>
<keyword evidence="13" id="KW-1185">Reference proteome</keyword>
<dbReference type="InterPro" id="IPR036942">
    <property type="entry name" value="Beta-barrel_TonB_sf"/>
</dbReference>
<keyword evidence="7 8" id="KW-0998">Cell outer membrane</keyword>
<keyword evidence="5 9" id="KW-0798">TonB box</keyword>
<dbReference type="InterPro" id="IPR039426">
    <property type="entry name" value="TonB-dep_rcpt-like"/>
</dbReference>
<evidence type="ECO:0000256" key="1">
    <source>
        <dbReference type="ARBA" id="ARBA00004571"/>
    </source>
</evidence>
<evidence type="ECO:0000256" key="4">
    <source>
        <dbReference type="ARBA" id="ARBA00022692"/>
    </source>
</evidence>
<dbReference type="GO" id="GO:0009279">
    <property type="term" value="C:cell outer membrane"/>
    <property type="evidence" value="ECO:0007669"/>
    <property type="project" value="UniProtKB-SubCell"/>
</dbReference>
<reference evidence="13" key="1">
    <citation type="submission" date="2016-10" db="EMBL/GenBank/DDBJ databases">
        <authorList>
            <person name="Varghese N."/>
            <person name="Submissions S."/>
        </authorList>
    </citation>
    <scope>NUCLEOTIDE SEQUENCE [LARGE SCALE GENOMIC DNA]</scope>
    <source>
        <strain evidence="13">DSM 17933</strain>
    </source>
</reference>
<comment type="subcellular location">
    <subcellularLocation>
        <location evidence="1 8">Cell outer membrane</location>
        <topology evidence="1 8">Multi-pass membrane protein</topology>
    </subcellularLocation>
</comment>
<dbReference type="Gene3D" id="2.170.130.10">
    <property type="entry name" value="TonB-dependent receptor, plug domain"/>
    <property type="match status" value="1"/>
</dbReference>
<dbReference type="Pfam" id="PF07715">
    <property type="entry name" value="Plug"/>
    <property type="match status" value="1"/>
</dbReference>
<evidence type="ECO:0000313" key="13">
    <source>
        <dbReference type="Proteomes" id="UP000199643"/>
    </source>
</evidence>